<accession>A8PEP8</accession>
<dbReference type="VEuPathDB" id="FungiDB:CC1G_03045"/>
<dbReference type="InterPro" id="IPR020846">
    <property type="entry name" value="MFS_dom"/>
</dbReference>
<feature type="region of interest" description="Disordered" evidence="2">
    <location>
        <begin position="460"/>
        <end position="480"/>
    </location>
</feature>
<evidence type="ECO:0000256" key="2">
    <source>
        <dbReference type="SAM" id="MobiDB-lite"/>
    </source>
</evidence>
<dbReference type="Gene3D" id="1.20.1250.20">
    <property type="entry name" value="MFS general substrate transporter like domains"/>
    <property type="match status" value="2"/>
</dbReference>
<feature type="transmembrane region" description="Helical" evidence="3">
    <location>
        <begin position="47"/>
        <end position="70"/>
    </location>
</feature>
<dbReference type="RefSeq" id="XP_001840816.2">
    <property type="nucleotide sequence ID" value="XM_001840764.2"/>
</dbReference>
<dbReference type="PANTHER" id="PTHR42910">
    <property type="entry name" value="TRANSPORTER SCO4007-RELATED"/>
    <property type="match status" value="1"/>
</dbReference>
<dbReference type="OMA" id="GWREMFW"/>
<dbReference type="Proteomes" id="UP000001861">
    <property type="component" value="Unassembled WGS sequence"/>
</dbReference>
<dbReference type="KEGG" id="cci:CC1G_03045"/>
<dbReference type="GeneID" id="6017469"/>
<dbReference type="InterPro" id="IPR011701">
    <property type="entry name" value="MFS"/>
</dbReference>
<comment type="caution">
    <text evidence="5">The sequence shown here is derived from an EMBL/GenBank/DDBJ whole genome shotgun (WGS) entry which is preliminary data.</text>
</comment>
<proteinExistence type="predicted"/>
<feature type="transmembrane region" description="Helical" evidence="3">
    <location>
        <begin position="255"/>
        <end position="280"/>
    </location>
</feature>
<feature type="transmembrane region" description="Helical" evidence="3">
    <location>
        <begin position="176"/>
        <end position="195"/>
    </location>
</feature>
<dbReference type="InParanoid" id="A8PEP8"/>
<dbReference type="SUPFAM" id="SSF103473">
    <property type="entry name" value="MFS general substrate transporter"/>
    <property type="match status" value="1"/>
</dbReference>
<dbReference type="HOGENOM" id="CLU_001265_23_3_1"/>
<dbReference type="Pfam" id="PF07690">
    <property type="entry name" value="MFS_1"/>
    <property type="match status" value="1"/>
</dbReference>
<dbReference type="OrthoDB" id="2105912at2759"/>
<name>A8PEP8_COPC7</name>
<dbReference type="PROSITE" id="PS50850">
    <property type="entry name" value="MFS"/>
    <property type="match status" value="1"/>
</dbReference>
<keyword evidence="6" id="KW-1185">Reference proteome</keyword>
<evidence type="ECO:0000256" key="3">
    <source>
        <dbReference type="SAM" id="Phobius"/>
    </source>
</evidence>
<dbReference type="eggNOG" id="ENOG502QUXC">
    <property type="taxonomic scope" value="Eukaryota"/>
</dbReference>
<evidence type="ECO:0000259" key="4">
    <source>
        <dbReference type="PROSITE" id="PS50850"/>
    </source>
</evidence>
<feature type="transmembrane region" description="Helical" evidence="3">
    <location>
        <begin position="142"/>
        <end position="164"/>
    </location>
</feature>
<feature type="transmembrane region" description="Helical" evidence="3">
    <location>
        <begin position="119"/>
        <end position="136"/>
    </location>
</feature>
<keyword evidence="3" id="KW-0812">Transmembrane</keyword>
<feature type="transmembrane region" description="Helical" evidence="3">
    <location>
        <begin position="329"/>
        <end position="362"/>
    </location>
</feature>
<organism evidence="5 6">
    <name type="scientific">Coprinopsis cinerea (strain Okayama-7 / 130 / ATCC MYA-4618 / FGSC 9003)</name>
    <name type="common">Inky cap fungus</name>
    <name type="synonym">Hormographiella aspergillata</name>
    <dbReference type="NCBI Taxonomy" id="240176"/>
    <lineage>
        <taxon>Eukaryota</taxon>
        <taxon>Fungi</taxon>
        <taxon>Dikarya</taxon>
        <taxon>Basidiomycota</taxon>
        <taxon>Agaricomycotina</taxon>
        <taxon>Agaricomycetes</taxon>
        <taxon>Agaricomycetidae</taxon>
        <taxon>Agaricales</taxon>
        <taxon>Agaricineae</taxon>
        <taxon>Psathyrellaceae</taxon>
        <taxon>Coprinopsis</taxon>
    </lineage>
</organism>
<evidence type="ECO:0000313" key="6">
    <source>
        <dbReference type="Proteomes" id="UP000001861"/>
    </source>
</evidence>
<feature type="transmembrane region" description="Helical" evidence="3">
    <location>
        <begin position="207"/>
        <end position="226"/>
    </location>
</feature>
<dbReference type="GO" id="GO:0022857">
    <property type="term" value="F:transmembrane transporter activity"/>
    <property type="evidence" value="ECO:0007669"/>
    <property type="project" value="InterPro"/>
</dbReference>
<feature type="transmembrane region" description="Helical" evidence="3">
    <location>
        <begin position="90"/>
        <end position="107"/>
    </location>
</feature>
<dbReference type="EMBL" id="AACS02000008">
    <property type="protein sequence ID" value="EAU80869.2"/>
    <property type="molecule type" value="Genomic_DNA"/>
</dbReference>
<dbReference type="PANTHER" id="PTHR42910:SF1">
    <property type="entry name" value="MAJOR FACILITATOR SUPERFAMILY (MFS) PROFILE DOMAIN-CONTAINING PROTEIN"/>
    <property type="match status" value="1"/>
</dbReference>
<evidence type="ECO:0000256" key="1">
    <source>
        <dbReference type="ARBA" id="ARBA00004141"/>
    </source>
</evidence>
<comment type="subcellular location">
    <subcellularLocation>
        <location evidence="1">Membrane</location>
        <topology evidence="1">Multi-pass membrane protein</topology>
    </subcellularLocation>
</comment>
<feature type="domain" description="Major facilitator superfamily (MFS) profile" evidence="4">
    <location>
        <begin position="53"/>
        <end position="444"/>
    </location>
</feature>
<sequence>MQLKQPGETSASQVDLKDENKAQTPYRKDFGILFVPKNVQFDPEKPFHWGMMLNIAFGLGSMFTAANLYYCQPLLIQLADSFHASYGDVSRIPTLVQAGYAVGLLFITPLGDLVRRRQLILLLVTTSTLLSIGLAVTSDLVVFEVIGFFVGVFSVTPQVLLPLAADVAPESRRGTAISVVLSGLLMGVLIARVLAGVIAEYASWRVVYYMAIGAQAFVLLGSYLILPDYPSKNKHLTYWQILWSMGKFSVTEPKLIQACLINLASCACFSNFWVTLTFLLGEPPYSYSTQVYLLVPFFYPKTDSSPQSCMAGVAFGPFWGYLVDRFEPWYATLFSIFLGLVFFGVQLGAAGIHVAAVIIVAFGFDVARQTIQISLSQIIFSISAEARSRLNAVFIVALFIGQVMGTSVGTKVFLDYGWRANAGLNMALMGFQLVLLLLRGPHCQRYTWFGYEGGLEWKQDKDRTKVETPVEPQENAIEQK</sequence>
<reference evidence="5 6" key="1">
    <citation type="journal article" date="2010" name="Proc. Natl. Acad. Sci. U.S.A.">
        <title>Insights into evolution of multicellular fungi from the assembled chromosomes of the mushroom Coprinopsis cinerea (Coprinus cinereus).</title>
        <authorList>
            <person name="Stajich J.E."/>
            <person name="Wilke S.K."/>
            <person name="Ahren D."/>
            <person name="Au C.H."/>
            <person name="Birren B.W."/>
            <person name="Borodovsky M."/>
            <person name="Burns C."/>
            <person name="Canback B."/>
            <person name="Casselton L.A."/>
            <person name="Cheng C.K."/>
            <person name="Deng J."/>
            <person name="Dietrich F.S."/>
            <person name="Fargo D.C."/>
            <person name="Farman M.L."/>
            <person name="Gathman A.C."/>
            <person name="Goldberg J."/>
            <person name="Guigo R."/>
            <person name="Hoegger P.J."/>
            <person name="Hooker J.B."/>
            <person name="Huggins A."/>
            <person name="James T.Y."/>
            <person name="Kamada T."/>
            <person name="Kilaru S."/>
            <person name="Kodira C."/>
            <person name="Kues U."/>
            <person name="Kupfer D."/>
            <person name="Kwan H.S."/>
            <person name="Lomsadze A."/>
            <person name="Li W."/>
            <person name="Lilly W.W."/>
            <person name="Ma L.J."/>
            <person name="Mackey A.J."/>
            <person name="Manning G."/>
            <person name="Martin F."/>
            <person name="Muraguchi H."/>
            <person name="Natvig D.O."/>
            <person name="Palmerini H."/>
            <person name="Ramesh M.A."/>
            <person name="Rehmeyer C.J."/>
            <person name="Roe B.A."/>
            <person name="Shenoy N."/>
            <person name="Stanke M."/>
            <person name="Ter-Hovhannisyan V."/>
            <person name="Tunlid A."/>
            <person name="Velagapudi R."/>
            <person name="Vision T.J."/>
            <person name="Zeng Q."/>
            <person name="Zolan M.E."/>
            <person name="Pukkila P.J."/>
        </authorList>
    </citation>
    <scope>NUCLEOTIDE SEQUENCE [LARGE SCALE GENOMIC DNA]</scope>
    <source>
        <strain evidence="6">Okayama-7 / 130 / ATCC MYA-4618 / FGSC 9003</strain>
    </source>
</reference>
<evidence type="ECO:0000313" key="5">
    <source>
        <dbReference type="EMBL" id="EAU80869.2"/>
    </source>
</evidence>
<dbReference type="CDD" id="cd17324">
    <property type="entry name" value="MFS_NepI_like"/>
    <property type="match status" value="1"/>
</dbReference>
<protein>
    <submittedName>
        <fullName evidence="5">Membrane protein</fullName>
    </submittedName>
</protein>
<keyword evidence="3" id="KW-1133">Transmembrane helix</keyword>
<keyword evidence="3" id="KW-0472">Membrane</keyword>
<feature type="transmembrane region" description="Helical" evidence="3">
    <location>
        <begin position="420"/>
        <end position="438"/>
    </location>
</feature>
<dbReference type="GO" id="GO:0016020">
    <property type="term" value="C:membrane"/>
    <property type="evidence" value="ECO:0007669"/>
    <property type="project" value="UniProtKB-SubCell"/>
</dbReference>
<feature type="transmembrane region" description="Helical" evidence="3">
    <location>
        <begin position="392"/>
        <end position="414"/>
    </location>
</feature>
<dbReference type="InterPro" id="IPR036259">
    <property type="entry name" value="MFS_trans_sf"/>
</dbReference>
<gene>
    <name evidence="5" type="ORF">CC1G_03045</name>
</gene>
<dbReference type="AlphaFoldDB" id="A8PEP8"/>